<evidence type="ECO:0000313" key="1">
    <source>
        <dbReference type="EMBL" id="KAI9896368.1"/>
    </source>
</evidence>
<accession>A0ACC0UQI6</accession>
<name>A0ACC0UQI6_9HYPO</name>
<protein>
    <submittedName>
        <fullName evidence="1">Uncharacterized protein</fullName>
    </submittedName>
</protein>
<dbReference type="EMBL" id="CM047948">
    <property type="protein sequence ID" value="KAI9896368.1"/>
    <property type="molecule type" value="Genomic_DNA"/>
</dbReference>
<keyword evidence="2" id="KW-1185">Reference proteome</keyword>
<comment type="caution">
    <text evidence="1">The sequence shown here is derived from an EMBL/GenBank/DDBJ whole genome shotgun (WGS) entry which is preliminary data.</text>
</comment>
<gene>
    <name evidence="1" type="ORF">N3K66_008540</name>
</gene>
<evidence type="ECO:0000313" key="2">
    <source>
        <dbReference type="Proteomes" id="UP001163324"/>
    </source>
</evidence>
<organism evidence="1 2">
    <name type="scientific">Trichothecium roseum</name>
    <dbReference type="NCBI Taxonomy" id="47278"/>
    <lineage>
        <taxon>Eukaryota</taxon>
        <taxon>Fungi</taxon>
        <taxon>Dikarya</taxon>
        <taxon>Ascomycota</taxon>
        <taxon>Pezizomycotina</taxon>
        <taxon>Sordariomycetes</taxon>
        <taxon>Hypocreomycetidae</taxon>
        <taxon>Hypocreales</taxon>
        <taxon>Hypocreales incertae sedis</taxon>
        <taxon>Trichothecium</taxon>
    </lineage>
</organism>
<dbReference type="Proteomes" id="UP001163324">
    <property type="component" value="Chromosome 9"/>
</dbReference>
<reference evidence="1" key="1">
    <citation type="submission" date="2022-10" db="EMBL/GenBank/DDBJ databases">
        <title>Complete Genome of Trichothecium roseum strain YXFP-22015, a Plant Pathogen Isolated from Citrus.</title>
        <authorList>
            <person name="Wang Y."/>
            <person name="Zhu L."/>
        </authorList>
    </citation>
    <scope>NUCLEOTIDE SEQUENCE</scope>
    <source>
        <strain evidence="1">YXFP-22015</strain>
    </source>
</reference>
<proteinExistence type="predicted"/>
<sequence>MAFKLAAAASRGLADVGSMALSLEWSAPLLAVLIWRPALADNICGYIAKAFSTTARPGVITRMLSVRGTAATLLVFFVGRQANRILSTMAANSWGIKPREDWTWSEEIAVVTGGCSGIGEAITLRLAAMGVKVAVLDVQDLPVNMQASERIRYYRCDVSSASSVGEAAKTIRSELGHPSILVNNAGTLKSAPIMAVAEEDLRRVNGVNTLALWFTTQQFGQEMVRLNKGHIVTVASLASFVAASSSAPYAASKAAALAFHESLAGEIKHVYKTPGVLTTIVHPHWVRTPLVAERMDQFKDSGVDVLESDHVAKAVVDQIQSRRGAQLIMPSRMGFVTGMRGWPVWMQEILRDSVRRNTAFKDPAQ</sequence>